<dbReference type="AlphaFoldDB" id="A0A9P0ABC4"/>
<dbReference type="EMBL" id="OU963864">
    <property type="protein sequence ID" value="CAH0387240.1"/>
    <property type="molecule type" value="Genomic_DNA"/>
</dbReference>
<sequence length="281" mass="32601">MDDAMDGSSVKRKSVKELTKKGGKRDGTAKRAKKSLAVESPKKSYSKVEKKKHKLEKKTKKDLKKITKELGKLNADETGTGKAKKAKKQRDSGETDAQKNVNLERLNDAWGRAMKDVAEQTTSEFQKELLGKCEGQAVPRDNKSNFMDWIEEHLHYSKTEHYSKLRTIWRAVKEVYDKHKPMTKTHKRKMEKKRSRVRKQLLAQAFKAENPLDEETLKKKREKTKKRQEKLKKKKLDNLLKKKSGMRVKNSAPLSEEQKDVVMKELKKKSKEKKKSKLLGI</sequence>
<feature type="region of interest" description="Disordered" evidence="1">
    <location>
        <begin position="209"/>
        <end position="281"/>
    </location>
</feature>
<gene>
    <name evidence="2" type="ORF">BEMITA_LOCUS6279</name>
</gene>
<feature type="compositionally biased region" description="Basic and acidic residues" evidence="1">
    <location>
        <begin position="256"/>
        <end position="265"/>
    </location>
</feature>
<feature type="compositionally biased region" description="Basic and acidic residues" evidence="1">
    <location>
        <begin position="15"/>
        <end position="29"/>
    </location>
</feature>
<evidence type="ECO:0000256" key="1">
    <source>
        <dbReference type="SAM" id="MobiDB-lite"/>
    </source>
</evidence>
<dbReference type="Proteomes" id="UP001152759">
    <property type="component" value="Chromosome 3"/>
</dbReference>
<feature type="region of interest" description="Disordered" evidence="1">
    <location>
        <begin position="1"/>
        <end position="103"/>
    </location>
</feature>
<organism evidence="2 3">
    <name type="scientific">Bemisia tabaci</name>
    <name type="common">Sweetpotato whitefly</name>
    <name type="synonym">Aleurodes tabaci</name>
    <dbReference type="NCBI Taxonomy" id="7038"/>
    <lineage>
        <taxon>Eukaryota</taxon>
        <taxon>Metazoa</taxon>
        <taxon>Ecdysozoa</taxon>
        <taxon>Arthropoda</taxon>
        <taxon>Hexapoda</taxon>
        <taxon>Insecta</taxon>
        <taxon>Pterygota</taxon>
        <taxon>Neoptera</taxon>
        <taxon>Paraneoptera</taxon>
        <taxon>Hemiptera</taxon>
        <taxon>Sternorrhyncha</taxon>
        <taxon>Aleyrodoidea</taxon>
        <taxon>Aleyrodidae</taxon>
        <taxon>Aleyrodinae</taxon>
        <taxon>Bemisia</taxon>
    </lineage>
</organism>
<protein>
    <submittedName>
        <fullName evidence="2">Uncharacterized protein</fullName>
    </submittedName>
</protein>
<evidence type="ECO:0000313" key="3">
    <source>
        <dbReference type="Proteomes" id="UP001152759"/>
    </source>
</evidence>
<reference evidence="2" key="1">
    <citation type="submission" date="2021-12" db="EMBL/GenBank/DDBJ databases">
        <authorList>
            <person name="King R."/>
        </authorList>
    </citation>
    <scope>NUCLEOTIDE SEQUENCE</scope>
</reference>
<name>A0A9P0ABC4_BEMTA</name>
<feature type="compositionally biased region" description="Basic residues" evidence="1">
    <location>
        <begin position="218"/>
        <end position="246"/>
    </location>
</feature>
<feature type="compositionally biased region" description="Basic residues" evidence="1">
    <location>
        <begin position="49"/>
        <end position="63"/>
    </location>
</feature>
<dbReference type="KEGG" id="btab:109030701"/>
<accession>A0A9P0ABC4</accession>
<feature type="compositionally biased region" description="Basic residues" evidence="1">
    <location>
        <begin position="266"/>
        <end position="281"/>
    </location>
</feature>
<evidence type="ECO:0000313" key="2">
    <source>
        <dbReference type="EMBL" id="CAH0387240.1"/>
    </source>
</evidence>
<feature type="compositionally biased region" description="Basic and acidic residues" evidence="1">
    <location>
        <begin position="64"/>
        <end position="75"/>
    </location>
</feature>
<proteinExistence type="predicted"/>
<keyword evidence="3" id="KW-1185">Reference proteome</keyword>